<dbReference type="EMBL" id="MQUC01000003">
    <property type="protein sequence ID" value="PRP66841.1"/>
    <property type="molecule type" value="Genomic_DNA"/>
</dbReference>
<evidence type="ECO:0000313" key="3">
    <source>
        <dbReference type="Proteomes" id="UP000239532"/>
    </source>
</evidence>
<name>A0A2S9WTN1_9FLAO</name>
<dbReference type="OrthoDB" id="1340936at2"/>
<evidence type="ECO:0008006" key="4">
    <source>
        <dbReference type="Google" id="ProtNLM"/>
    </source>
</evidence>
<protein>
    <recommendedName>
        <fullName evidence="4">Outer membrane protein beta-barrel domain-containing protein</fullName>
    </recommendedName>
</protein>
<dbReference type="Proteomes" id="UP000239532">
    <property type="component" value="Unassembled WGS sequence"/>
</dbReference>
<comment type="caution">
    <text evidence="2">The sequence shown here is derived from an EMBL/GenBank/DDBJ whole genome shotgun (WGS) entry which is preliminary data.</text>
</comment>
<evidence type="ECO:0000256" key="1">
    <source>
        <dbReference type="SAM" id="SignalP"/>
    </source>
</evidence>
<evidence type="ECO:0000313" key="2">
    <source>
        <dbReference type="EMBL" id="PRP66841.1"/>
    </source>
</evidence>
<gene>
    <name evidence="2" type="ORF">BST86_06855</name>
</gene>
<feature type="signal peptide" evidence="1">
    <location>
        <begin position="1"/>
        <end position="21"/>
    </location>
</feature>
<keyword evidence="3" id="KW-1185">Reference proteome</keyword>
<organism evidence="2 3">
    <name type="scientific">Nonlabens agnitus</name>
    <dbReference type="NCBI Taxonomy" id="870484"/>
    <lineage>
        <taxon>Bacteria</taxon>
        <taxon>Pseudomonadati</taxon>
        <taxon>Bacteroidota</taxon>
        <taxon>Flavobacteriia</taxon>
        <taxon>Flavobacteriales</taxon>
        <taxon>Flavobacteriaceae</taxon>
        <taxon>Nonlabens</taxon>
    </lineage>
</organism>
<feature type="chain" id="PRO_5015702708" description="Outer membrane protein beta-barrel domain-containing protein" evidence="1">
    <location>
        <begin position="22"/>
        <end position="207"/>
    </location>
</feature>
<accession>A0A2S9WTN1</accession>
<reference evidence="2 3" key="1">
    <citation type="submission" date="2016-11" db="EMBL/GenBank/DDBJ databases">
        <title>Trade-off between light-utilization and light-protection in marine flavobacteria.</title>
        <authorList>
            <person name="Kumagai Y."/>
        </authorList>
    </citation>
    <scope>NUCLEOTIDE SEQUENCE [LARGE SCALE GENOMIC DNA]</scope>
    <source>
        <strain evidence="2 3">JCM 17109</strain>
    </source>
</reference>
<sequence>MRATTFIIVALLLSVVGKAQNSPEQKDLGPVIRIETGMYIPLKELKRNIDISPTLSIVGGIPLNDKWRIDPNLTFFFPQSSSQISIVGQDSIVSGRLNSISGHWGASLNRVEKLGDRTFLEARLGTGLSFISTDTEKENVPEDSNDKLYGSETIFLQAGFGIKVFAFRYSYIGLEVNYYFTPYNLFGDRFVGNVGNQAISVGLSYGL</sequence>
<keyword evidence="1" id="KW-0732">Signal</keyword>
<proteinExistence type="predicted"/>
<dbReference type="RefSeq" id="WP_105982627.1">
    <property type="nucleotide sequence ID" value="NZ_MQUC01000003.1"/>
</dbReference>
<dbReference type="AlphaFoldDB" id="A0A2S9WTN1"/>